<sequence>MVTGGRHPQMPTQNSIDYLWLFYLWTIRGGTCVNRPSWLLGSLLFCVLFLLSGCQQKVFVGFPTPTPTSALAASITVVNAEDAPMPPVGPRTVNPFLALRRSGVGRSSAPLETGGGPPFDWRETDNYLILGTDRRDGWTNWRTDTIMVVGLDRRLQRAAVLSIPRDLYIEIPGYGWGRINQVDYIGEKVLKVDGGGPALVSTVLSNTLGIQTGHWIRFEMNGFVSVVDAVGGVTIHLDCPFYEPIFNLTTNSWDYFTLPAGEVHMDGDTAYWFVRLRLRESDIGRARRQRQFLWALRDQVLQTNLLPRVPELWLAFRDSFTTDLTLLEVLDLLRFGISLDPANVRAAGITLKELQSYTTENGASVLIIADPEKVRAVVENIWDAPAMVDSNRQDSERCEPIPTGPPNVTVEAVPTPGSTPVPDTAPIDVPGGENGEENNETIGAEGQLDTGGG</sequence>
<evidence type="ECO:0000313" key="5">
    <source>
        <dbReference type="Proteomes" id="UP000317371"/>
    </source>
</evidence>
<name>A0A540VB15_9CHLR</name>
<dbReference type="InParanoid" id="A0A540VB15"/>
<dbReference type="EMBL" id="VIGC01000030">
    <property type="protein sequence ID" value="TQE93959.1"/>
    <property type="molecule type" value="Genomic_DNA"/>
</dbReference>
<dbReference type="Proteomes" id="UP000317371">
    <property type="component" value="Unassembled WGS sequence"/>
</dbReference>
<dbReference type="NCBIfam" id="TIGR00350">
    <property type="entry name" value="lytR_cpsA_psr"/>
    <property type="match status" value="1"/>
</dbReference>
<proteinExistence type="inferred from homology"/>
<reference evidence="4 5" key="1">
    <citation type="submission" date="2019-06" db="EMBL/GenBank/DDBJ databases">
        <title>Genome sequence of Litorilinea aerophila BAA-2444.</title>
        <authorList>
            <person name="Maclea K.S."/>
            <person name="Maurais E.G."/>
            <person name="Iannazzi L.C."/>
        </authorList>
    </citation>
    <scope>NUCLEOTIDE SEQUENCE [LARGE SCALE GENOMIC DNA]</scope>
    <source>
        <strain evidence="4 5">ATCC BAA-2444</strain>
    </source>
</reference>
<feature type="region of interest" description="Disordered" evidence="2">
    <location>
        <begin position="390"/>
        <end position="453"/>
    </location>
</feature>
<dbReference type="OrthoDB" id="153585at2"/>
<feature type="domain" description="Cell envelope-related transcriptional attenuator" evidence="3">
    <location>
        <begin position="142"/>
        <end position="300"/>
    </location>
</feature>
<dbReference type="InterPro" id="IPR004474">
    <property type="entry name" value="LytR_CpsA_psr"/>
</dbReference>
<organism evidence="4 5">
    <name type="scientific">Litorilinea aerophila</name>
    <dbReference type="NCBI Taxonomy" id="1204385"/>
    <lineage>
        <taxon>Bacteria</taxon>
        <taxon>Bacillati</taxon>
        <taxon>Chloroflexota</taxon>
        <taxon>Caldilineae</taxon>
        <taxon>Caldilineales</taxon>
        <taxon>Caldilineaceae</taxon>
        <taxon>Litorilinea</taxon>
    </lineage>
</organism>
<evidence type="ECO:0000259" key="3">
    <source>
        <dbReference type="Pfam" id="PF03816"/>
    </source>
</evidence>
<dbReference type="Gene3D" id="3.40.630.190">
    <property type="entry name" value="LCP protein"/>
    <property type="match status" value="1"/>
</dbReference>
<comment type="similarity">
    <text evidence="1">Belongs to the LytR/CpsA/Psr (LCP) family.</text>
</comment>
<dbReference type="InterPro" id="IPR050922">
    <property type="entry name" value="LytR/CpsA/Psr_CW_biosynth"/>
</dbReference>
<accession>A0A540VB15</accession>
<keyword evidence="5" id="KW-1185">Reference proteome</keyword>
<evidence type="ECO:0000256" key="1">
    <source>
        <dbReference type="ARBA" id="ARBA00006068"/>
    </source>
</evidence>
<dbReference type="Pfam" id="PF03816">
    <property type="entry name" value="LytR_cpsA_psr"/>
    <property type="match status" value="1"/>
</dbReference>
<dbReference type="AlphaFoldDB" id="A0A540VB15"/>
<protein>
    <submittedName>
        <fullName evidence="4">LytR family transcriptional regulator</fullName>
    </submittedName>
</protein>
<dbReference type="PANTHER" id="PTHR33392">
    <property type="entry name" value="POLYISOPRENYL-TEICHOIC ACID--PEPTIDOGLYCAN TEICHOIC ACID TRANSFERASE TAGU"/>
    <property type="match status" value="1"/>
</dbReference>
<evidence type="ECO:0000313" key="4">
    <source>
        <dbReference type="EMBL" id="TQE93959.1"/>
    </source>
</evidence>
<comment type="caution">
    <text evidence="4">The sequence shown here is derived from an EMBL/GenBank/DDBJ whole genome shotgun (WGS) entry which is preliminary data.</text>
</comment>
<gene>
    <name evidence="4" type="ORF">FKZ61_19080</name>
</gene>
<dbReference type="PANTHER" id="PTHR33392:SF6">
    <property type="entry name" value="POLYISOPRENYL-TEICHOIC ACID--PEPTIDOGLYCAN TEICHOIC ACID TRANSFERASE TAGU"/>
    <property type="match status" value="1"/>
</dbReference>
<evidence type="ECO:0000256" key="2">
    <source>
        <dbReference type="SAM" id="MobiDB-lite"/>
    </source>
</evidence>